<proteinExistence type="predicted"/>
<name>A0A4R4ISW9_9GAMM</name>
<reference evidence="1 2" key="1">
    <citation type="journal article" date="2019" name="Int. J. Syst. Evol. Microbiol.">
        <title>Photorhabdus khanii subsp. guanajuatensis subsp. nov., isolated from Heterorhabditis atacamensis, and Photorhabdus luminescens subsp. mexicana subsp. nov., isolated from Heterorhabditis mexicana entomopathogenic nematodes.</title>
        <authorList>
            <person name="Machado R.A.R."/>
            <person name="Bruno P."/>
            <person name="Arce C.C.M."/>
            <person name="Liechti N."/>
            <person name="Kohler A."/>
            <person name="Bernal J."/>
            <person name="Bruggmann R."/>
            <person name="Turlings T.C.J."/>
        </authorList>
    </citation>
    <scope>NUCLEOTIDE SEQUENCE [LARGE SCALE GENOMIC DNA]</scope>
    <source>
        <strain evidence="1 2">MEX20-17</strain>
    </source>
</reference>
<gene>
    <name evidence="1" type="ORF">C5467_23390</name>
</gene>
<evidence type="ECO:0000313" key="2">
    <source>
        <dbReference type="Proteomes" id="UP000295598"/>
    </source>
</evidence>
<dbReference type="Proteomes" id="UP000295598">
    <property type="component" value="Unassembled WGS sequence"/>
</dbReference>
<protein>
    <submittedName>
        <fullName evidence="1">Uncharacterized protein</fullName>
    </submittedName>
</protein>
<comment type="caution">
    <text evidence="1">The sequence shown here is derived from an EMBL/GenBank/DDBJ whole genome shotgun (WGS) entry which is preliminary data.</text>
</comment>
<sequence length="156" mass="18355">MKFNFASQPFTPSFDSLTVGSPERFIHGCWQLRLMRFHAFSHECREELQDTYNHINQGIGVQTVYVDLLSLGQDYQNEHQLLNIIRNSNQAYWIWFTNCEALLEMSFAGWLRSVLTTSDIEHIRVVFLLNSRDLYNNIFQRYSAPLYKATTALEIH</sequence>
<accession>A0A4R4ISW9</accession>
<evidence type="ECO:0000313" key="1">
    <source>
        <dbReference type="EMBL" id="TDB43299.1"/>
    </source>
</evidence>
<dbReference type="EMBL" id="PUJY01000090">
    <property type="protein sequence ID" value="TDB43299.1"/>
    <property type="molecule type" value="Genomic_DNA"/>
</dbReference>
<dbReference type="AlphaFoldDB" id="A0A4R4ISW9"/>
<organism evidence="1 2">
    <name type="scientific">Photorhabdus khanii subsp. guanajuatensis</name>
    <dbReference type="NCBI Taxonomy" id="2100166"/>
    <lineage>
        <taxon>Bacteria</taxon>
        <taxon>Pseudomonadati</taxon>
        <taxon>Pseudomonadota</taxon>
        <taxon>Gammaproteobacteria</taxon>
        <taxon>Enterobacterales</taxon>
        <taxon>Morganellaceae</taxon>
        <taxon>Photorhabdus</taxon>
    </lineage>
</organism>